<dbReference type="AlphaFoldDB" id="A0A9W4T201"/>
<comment type="caution">
    <text evidence="1">The sequence shown here is derived from an EMBL/GenBank/DDBJ whole genome shotgun (WGS) entry which is preliminary data.</text>
</comment>
<sequence>MILREQKRVCYAKSSPGINSLKLDYKEFEDWIHQPDDDLTAVIENDIDEFFLY</sequence>
<evidence type="ECO:0000313" key="1">
    <source>
        <dbReference type="EMBL" id="CAI2189412.1"/>
    </source>
</evidence>
<reference evidence="1" key="1">
    <citation type="submission" date="2022-08" db="EMBL/GenBank/DDBJ databases">
        <authorList>
            <person name="Kallberg Y."/>
            <person name="Tangrot J."/>
            <person name="Rosling A."/>
        </authorList>
    </citation>
    <scope>NUCLEOTIDE SEQUENCE</scope>
    <source>
        <strain evidence="1">Wild A</strain>
    </source>
</reference>
<keyword evidence="2" id="KW-1185">Reference proteome</keyword>
<proteinExistence type="predicted"/>
<protein>
    <submittedName>
        <fullName evidence="1">17294_t:CDS:1</fullName>
    </submittedName>
</protein>
<accession>A0A9W4T201</accession>
<dbReference type="Proteomes" id="UP001153678">
    <property type="component" value="Unassembled WGS sequence"/>
</dbReference>
<gene>
    <name evidence="1" type="ORF">FWILDA_LOCUS14066</name>
</gene>
<evidence type="ECO:0000313" key="2">
    <source>
        <dbReference type="Proteomes" id="UP001153678"/>
    </source>
</evidence>
<dbReference type="EMBL" id="CAMKVN010005808">
    <property type="protein sequence ID" value="CAI2189412.1"/>
    <property type="molecule type" value="Genomic_DNA"/>
</dbReference>
<name>A0A9W4T201_9GLOM</name>
<dbReference type="OrthoDB" id="2442205at2759"/>
<organism evidence="1 2">
    <name type="scientific">Funneliformis geosporum</name>
    <dbReference type="NCBI Taxonomy" id="1117311"/>
    <lineage>
        <taxon>Eukaryota</taxon>
        <taxon>Fungi</taxon>
        <taxon>Fungi incertae sedis</taxon>
        <taxon>Mucoromycota</taxon>
        <taxon>Glomeromycotina</taxon>
        <taxon>Glomeromycetes</taxon>
        <taxon>Glomerales</taxon>
        <taxon>Glomeraceae</taxon>
        <taxon>Funneliformis</taxon>
    </lineage>
</organism>